<geneLocation type="plasmid" evidence="2">
    <name>III</name>
</geneLocation>
<evidence type="ECO:0000256" key="1">
    <source>
        <dbReference type="SAM" id="MobiDB-lite"/>
    </source>
</evidence>
<dbReference type="EMBL" id="LT991978">
    <property type="protein sequence ID" value="SPK77334.1"/>
    <property type="molecule type" value="Genomic_DNA"/>
</dbReference>
<proteinExistence type="predicted"/>
<protein>
    <submittedName>
        <fullName evidence="2">Uncharacterized protein</fullName>
    </submittedName>
</protein>
<evidence type="ECO:0000313" key="2">
    <source>
        <dbReference type="EMBL" id="SPK77334.1"/>
    </source>
</evidence>
<dbReference type="AntiFam" id="ANF00112">
    <property type="entry name" value="Shadow ORF (opposite phnC)"/>
</dbReference>
<name>A0A375IRU2_9BURK</name>
<dbReference type="AlphaFoldDB" id="A0A375IRU2"/>
<evidence type="ECO:0000313" key="3">
    <source>
        <dbReference type="Proteomes" id="UP000255505"/>
    </source>
</evidence>
<sequence length="121" mass="13285">MSNCGTTPMRARARRARIGTGSPKTVIEPPSGIAIPRTIRAIVLLPAPLGPNKPKHSPVFTQKDRSLTTGLPPYDFLTPENTIAAVDMKLEIKVCCCLLKEARTSNICPTRYNIHFPMSRT</sequence>
<reference evidence="2 3" key="1">
    <citation type="submission" date="2018-01" db="EMBL/GenBank/DDBJ databases">
        <authorList>
            <person name="Gaut B.S."/>
            <person name="Morton B.R."/>
            <person name="Clegg M.T."/>
            <person name="Duvall M.R."/>
        </authorList>
    </citation>
    <scope>NUCLEOTIDE SEQUENCE [LARGE SCALE GENOMIC DNA]</scope>
    <source>
        <strain evidence="2">Cupriavidus taiwanensis LMG 19425</strain>
        <plasmid evidence="3">Plasmid iii</plasmid>
    </source>
</reference>
<dbReference type="Proteomes" id="UP000255505">
    <property type="component" value="Plasmid III"/>
</dbReference>
<gene>
    <name evidence="2" type="ORF">CT19425_P30183</name>
</gene>
<keyword evidence="2" id="KW-0614">Plasmid</keyword>
<feature type="region of interest" description="Disordered" evidence="1">
    <location>
        <begin position="1"/>
        <end position="30"/>
    </location>
</feature>
<organism evidence="2 3">
    <name type="scientific">Cupriavidus taiwanensis</name>
    <dbReference type="NCBI Taxonomy" id="164546"/>
    <lineage>
        <taxon>Bacteria</taxon>
        <taxon>Pseudomonadati</taxon>
        <taxon>Pseudomonadota</taxon>
        <taxon>Betaproteobacteria</taxon>
        <taxon>Burkholderiales</taxon>
        <taxon>Burkholderiaceae</taxon>
        <taxon>Cupriavidus</taxon>
    </lineage>
</organism>
<accession>A0A375IRU2</accession>